<accession>A0A6L2LRM1</accession>
<gene>
    <name evidence="1" type="ORF">Tci_035777</name>
</gene>
<dbReference type="EMBL" id="BKCJ010004911">
    <property type="protein sequence ID" value="GEU63799.1"/>
    <property type="molecule type" value="Genomic_DNA"/>
</dbReference>
<evidence type="ECO:0000313" key="1">
    <source>
        <dbReference type="EMBL" id="GEU63799.1"/>
    </source>
</evidence>
<comment type="caution">
    <text evidence="1">The sequence shown here is derived from an EMBL/GenBank/DDBJ whole genome shotgun (WGS) entry which is preliminary data.</text>
</comment>
<protein>
    <submittedName>
        <fullName evidence="1">Uncharacterized protein</fullName>
    </submittedName>
</protein>
<dbReference type="AlphaFoldDB" id="A0A6L2LRM1"/>
<sequence length="324" mass="36847">MRDEHLSTIPETESDEVIKSSVENLVLIPNESEVTSDTESECDVSVNDESSLIFTTFSNPLFDYNDDFTFSDDKSLSNEDVSMENFKIYSNPLFDDEEIIFTKIEEAEFDLEKEICFVENLLYDNSSPRPLKELNTEIADTILESLSQSPIPDKDSDSQMKEIDLFLATDDLMPSGIKNDDYDSEGDFHFLEELLSNKVLATEWITLAFWLALIDTEPVPQYILIEQGGPYEDEYMNSYLPQGVSVWEGAEAVHLQAEETKLEYSRNIVTNSRETPSWRGIVSLTVLVKLASFTIAPDLEASRARGFVHRPLELQSFAYGNLIF</sequence>
<proteinExistence type="predicted"/>
<reference evidence="1" key="1">
    <citation type="journal article" date="2019" name="Sci. Rep.">
        <title>Draft genome of Tanacetum cinerariifolium, the natural source of mosquito coil.</title>
        <authorList>
            <person name="Yamashiro T."/>
            <person name="Shiraishi A."/>
            <person name="Satake H."/>
            <person name="Nakayama K."/>
        </authorList>
    </citation>
    <scope>NUCLEOTIDE SEQUENCE</scope>
</reference>
<name>A0A6L2LRM1_TANCI</name>
<organism evidence="1">
    <name type="scientific">Tanacetum cinerariifolium</name>
    <name type="common">Dalmatian daisy</name>
    <name type="synonym">Chrysanthemum cinerariifolium</name>
    <dbReference type="NCBI Taxonomy" id="118510"/>
    <lineage>
        <taxon>Eukaryota</taxon>
        <taxon>Viridiplantae</taxon>
        <taxon>Streptophyta</taxon>
        <taxon>Embryophyta</taxon>
        <taxon>Tracheophyta</taxon>
        <taxon>Spermatophyta</taxon>
        <taxon>Magnoliopsida</taxon>
        <taxon>eudicotyledons</taxon>
        <taxon>Gunneridae</taxon>
        <taxon>Pentapetalae</taxon>
        <taxon>asterids</taxon>
        <taxon>campanulids</taxon>
        <taxon>Asterales</taxon>
        <taxon>Asteraceae</taxon>
        <taxon>Asteroideae</taxon>
        <taxon>Anthemideae</taxon>
        <taxon>Anthemidinae</taxon>
        <taxon>Tanacetum</taxon>
    </lineage>
</organism>